<sequence>MSFDMEDLLRNELRGAASSAPHDLGIADQDVLTRGRRVVVRRRVLTVAGAAAATLVIAGTIGVLAPRAGDTDTLPAVPTPTVTPTPDVTPTTTSSASPSATVTSSATATPNSTPSATTTTTTTPESTPSRTPSKSPSPSTTSASVDWTDPVSVGGVAYSARLVRDGMSGDYPNYKAELRANGSLVYTRHDPNGEHGLGIAADPRVVYASHVGPLSDVVSENGQPVSGEEFRSITLPFPDTGHEYPKGSMTFTIIKLPRPATVDENGNVTRMVVRNANGTEASLGVGYDF</sequence>
<name>A0A0A0JD36_9MICO</name>
<evidence type="ECO:0000256" key="2">
    <source>
        <dbReference type="SAM" id="Phobius"/>
    </source>
</evidence>
<protein>
    <submittedName>
        <fullName evidence="3">Uncharacterized protein</fullName>
    </submittedName>
</protein>
<evidence type="ECO:0000313" key="4">
    <source>
        <dbReference type="Proteomes" id="UP000030002"/>
    </source>
</evidence>
<reference evidence="3 4" key="1">
    <citation type="submission" date="2013-08" db="EMBL/GenBank/DDBJ databases">
        <title>The genome sequence of Knoellia sinensis.</title>
        <authorList>
            <person name="Zhu W."/>
            <person name="Wang G."/>
        </authorList>
    </citation>
    <scope>NUCLEOTIDE SEQUENCE [LARGE SCALE GENOMIC DNA]</scope>
    <source>
        <strain evidence="3 4">KCTC 19936</strain>
    </source>
</reference>
<dbReference type="OrthoDB" id="9836192at2"/>
<dbReference type="EMBL" id="AVPJ01000003">
    <property type="protein sequence ID" value="KGN33942.1"/>
    <property type="molecule type" value="Genomic_DNA"/>
</dbReference>
<accession>A0A0A0JD36</accession>
<keyword evidence="2" id="KW-1133">Transmembrane helix</keyword>
<comment type="caution">
    <text evidence="3">The sequence shown here is derived from an EMBL/GenBank/DDBJ whole genome shotgun (WGS) entry which is preliminary data.</text>
</comment>
<dbReference type="STRING" id="1385520.N802_07345"/>
<dbReference type="AlphaFoldDB" id="A0A0A0JD36"/>
<feature type="compositionally biased region" description="Low complexity" evidence="1">
    <location>
        <begin position="84"/>
        <end position="145"/>
    </location>
</feature>
<keyword evidence="4" id="KW-1185">Reference proteome</keyword>
<keyword evidence="2" id="KW-0472">Membrane</keyword>
<evidence type="ECO:0000256" key="1">
    <source>
        <dbReference type="SAM" id="MobiDB-lite"/>
    </source>
</evidence>
<evidence type="ECO:0000313" key="3">
    <source>
        <dbReference type="EMBL" id="KGN33942.1"/>
    </source>
</evidence>
<feature type="region of interest" description="Disordered" evidence="1">
    <location>
        <begin position="71"/>
        <end position="150"/>
    </location>
</feature>
<dbReference type="eggNOG" id="ENOG503200K">
    <property type="taxonomic scope" value="Bacteria"/>
</dbReference>
<feature type="transmembrane region" description="Helical" evidence="2">
    <location>
        <begin position="44"/>
        <end position="65"/>
    </location>
</feature>
<keyword evidence="2" id="KW-0812">Transmembrane</keyword>
<organism evidence="3 4">
    <name type="scientific">Knoellia sinensis KCTC 19936</name>
    <dbReference type="NCBI Taxonomy" id="1385520"/>
    <lineage>
        <taxon>Bacteria</taxon>
        <taxon>Bacillati</taxon>
        <taxon>Actinomycetota</taxon>
        <taxon>Actinomycetes</taxon>
        <taxon>Micrococcales</taxon>
        <taxon>Intrasporangiaceae</taxon>
        <taxon>Knoellia</taxon>
    </lineage>
</organism>
<dbReference type="Proteomes" id="UP000030002">
    <property type="component" value="Unassembled WGS sequence"/>
</dbReference>
<proteinExistence type="predicted"/>
<dbReference type="RefSeq" id="WP_035913036.1">
    <property type="nucleotide sequence ID" value="NZ_AVPJ01000003.1"/>
</dbReference>
<gene>
    <name evidence="3" type="ORF">N802_07345</name>
</gene>